<dbReference type="InterPro" id="IPR000522">
    <property type="entry name" value="ABC_transptr_permease_BtuC"/>
</dbReference>
<dbReference type="RefSeq" id="WP_337917544.1">
    <property type="nucleotide sequence ID" value="NZ_BAABJL010000030.1"/>
</dbReference>
<dbReference type="GO" id="GO:0022857">
    <property type="term" value="F:transmembrane transporter activity"/>
    <property type="evidence" value="ECO:0007669"/>
    <property type="project" value="InterPro"/>
</dbReference>
<evidence type="ECO:0000256" key="8">
    <source>
        <dbReference type="SAM" id="Phobius"/>
    </source>
</evidence>
<evidence type="ECO:0000256" key="3">
    <source>
        <dbReference type="ARBA" id="ARBA00022448"/>
    </source>
</evidence>
<protein>
    <submittedName>
        <fullName evidence="9">Iron complex transport system permease protein</fullName>
    </submittedName>
</protein>
<evidence type="ECO:0000256" key="1">
    <source>
        <dbReference type="ARBA" id="ARBA00004651"/>
    </source>
</evidence>
<comment type="similarity">
    <text evidence="2">Belongs to the binding-protein-dependent transport system permease family. FecCD subfamily.</text>
</comment>
<feature type="transmembrane region" description="Helical" evidence="8">
    <location>
        <begin position="172"/>
        <end position="193"/>
    </location>
</feature>
<feature type="transmembrane region" description="Helical" evidence="8">
    <location>
        <begin position="121"/>
        <end position="139"/>
    </location>
</feature>
<feature type="transmembrane region" description="Helical" evidence="8">
    <location>
        <begin position="36"/>
        <end position="56"/>
    </location>
</feature>
<dbReference type="PANTHER" id="PTHR30472">
    <property type="entry name" value="FERRIC ENTEROBACTIN TRANSPORT SYSTEM PERMEASE PROTEIN"/>
    <property type="match status" value="1"/>
</dbReference>
<evidence type="ECO:0000256" key="5">
    <source>
        <dbReference type="ARBA" id="ARBA00022692"/>
    </source>
</evidence>
<dbReference type="CDD" id="cd06550">
    <property type="entry name" value="TM_ABC_iron-siderophores_like"/>
    <property type="match status" value="1"/>
</dbReference>
<sequence>MSAPTRDAAPAEVVHPTGRILRTRNGGLSLRIDSRVLVVCLLILAAALAVCVVSIGTGDFPLSPAEVLRTLTGHGSKATEFVVITLRLPRMLTGLLVGAALGVGGAVFQSLSRNPLGSPDIVGFTTGAATGAVIALLVFHAGAAVVAVAAIVGGLVTALLVYLFAWKRGVQGYRLVLIGIGVSAMLASVNSYLLTRADVRDAQAAAVWLTGSLNGRGWEHVLPVAAALLVLLPILLLFGRRLRLLEMGDDTATALGVPAERSRLILIVVAVAITAVATASAGPIGFVALAAPQVARRLVRAPGVGLVSSALMGAFLLVASDLAAQRLLAPTQLPVGVMTGAVGGVYLAWLLAREWRSRIT</sequence>
<feature type="transmembrane region" description="Helical" evidence="8">
    <location>
        <begin position="91"/>
        <end position="109"/>
    </location>
</feature>
<evidence type="ECO:0000256" key="6">
    <source>
        <dbReference type="ARBA" id="ARBA00022989"/>
    </source>
</evidence>
<dbReference type="GO" id="GO:0033214">
    <property type="term" value="P:siderophore-iron import into cell"/>
    <property type="evidence" value="ECO:0007669"/>
    <property type="project" value="TreeGrafter"/>
</dbReference>
<accession>A0A927MS20</accession>
<reference evidence="9" key="1">
    <citation type="submission" date="2020-10" db="EMBL/GenBank/DDBJ databases">
        <title>Sequencing the genomes of 1000 actinobacteria strains.</title>
        <authorList>
            <person name="Klenk H.-P."/>
        </authorList>
    </citation>
    <scope>NUCLEOTIDE SEQUENCE</scope>
    <source>
        <strain evidence="9">DSM 45354</strain>
    </source>
</reference>
<evidence type="ECO:0000256" key="4">
    <source>
        <dbReference type="ARBA" id="ARBA00022475"/>
    </source>
</evidence>
<keyword evidence="6 8" id="KW-1133">Transmembrane helix</keyword>
<comment type="subcellular location">
    <subcellularLocation>
        <location evidence="1">Cell membrane</location>
        <topology evidence="1">Multi-pass membrane protein</topology>
    </subcellularLocation>
</comment>
<proteinExistence type="inferred from homology"/>
<comment type="caution">
    <text evidence="9">The sequence shown here is derived from an EMBL/GenBank/DDBJ whole genome shotgun (WGS) entry which is preliminary data.</text>
</comment>
<evidence type="ECO:0000313" key="10">
    <source>
        <dbReference type="Proteomes" id="UP000638648"/>
    </source>
</evidence>
<dbReference type="PANTHER" id="PTHR30472:SF24">
    <property type="entry name" value="FERRIC ENTEROBACTIN TRANSPORT SYSTEM PERMEASE PROTEIN FEPG"/>
    <property type="match status" value="1"/>
</dbReference>
<keyword evidence="3" id="KW-0813">Transport</keyword>
<dbReference type="Proteomes" id="UP000638648">
    <property type="component" value="Unassembled WGS sequence"/>
</dbReference>
<dbReference type="Pfam" id="PF01032">
    <property type="entry name" value="FecCD"/>
    <property type="match status" value="1"/>
</dbReference>
<organism evidence="9 10">
    <name type="scientific">Actinopolymorpha pittospori</name>
    <dbReference type="NCBI Taxonomy" id="648752"/>
    <lineage>
        <taxon>Bacteria</taxon>
        <taxon>Bacillati</taxon>
        <taxon>Actinomycetota</taxon>
        <taxon>Actinomycetes</taxon>
        <taxon>Propionibacteriales</taxon>
        <taxon>Actinopolymorphaceae</taxon>
        <taxon>Actinopolymorpha</taxon>
    </lineage>
</organism>
<evidence type="ECO:0000256" key="2">
    <source>
        <dbReference type="ARBA" id="ARBA00007935"/>
    </source>
</evidence>
<dbReference type="SUPFAM" id="SSF81345">
    <property type="entry name" value="ABC transporter involved in vitamin B12 uptake, BtuC"/>
    <property type="match status" value="1"/>
</dbReference>
<feature type="transmembrane region" description="Helical" evidence="8">
    <location>
        <begin position="220"/>
        <end position="238"/>
    </location>
</feature>
<feature type="transmembrane region" description="Helical" evidence="8">
    <location>
        <begin position="145"/>
        <end position="165"/>
    </location>
</feature>
<keyword evidence="5 8" id="KW-0812">Transmembrane</keyword>
<evidence type="ECO:0000256" key="7">
    <source>
        <dbReference type="ARBA" id="ARBA00023136"/>
    </source>
</evidence>
<gene>
    <name evidence="9" type="ORF">HEB94_001932</name>
</gene>
<keyword evidence="10" id="KW-1185">Reference proteome</keyword>
<feature type="transmembrane region" description="Helical" evidence="8">
    <location>
        <begin position="264"/>
        <end position="291"/>
    </location>
</feature>
<keyword evidence="7 8" id="KW-0472">Membrane</keyword>
<feature type="transmembrane region" description="Helical" evidence="8">
    <location>
        <begin position="303"/>
        <end position="323"/>
    </location>
</feature>
<dbReference type="AlphaFoldDB" id="A0A927MS20"/>
<keyword evidence="4" id="KW-1003">Cell membrane</keyword>
<dbReference type="Gene3D" id="1.10.3470.10">
    <property type="entry name" value="ABC transporter involved in vitamin B12 uptake, BtuC"/>
    <property type="match status" value="1"/>
</dbReference>
<dbReference type="InterPro" id="IPR037294">
    <property type="entry name" value="ABC_BtuC-like"/>
</dbReference>
<feature type="transmembrane region" description="Helical" evidence="8">
    <location>
        <begin position="335"/>
        <end position="352"/>
    </location>
</feature>
<name>A0A927MS20_9ACTN</name>
<evidence type="ECO:0000313" key="9">
    <source>
        <dbReference type="EMBL" id="MBE1605084.1"/>
    </source>
</evidence>
<dbReference type="FunFam" id="1.10.3470.10:FF:000001">
    <property type="entry name" value="Vitamin B12 ABC transporter permease BtuC"/>
    <property type="match status" value="1"/>
</dbReference>
<dbReference type="GO" id="GO:0005886">
    <property type="term" value="C:plasma membrane"/>
    <property type="evidence" value="ECO:0007669"/>
    <property type="project" value="UniProtKB-SubCell"/>
</dbReference>
<dbReference type="EMBL" id="JADBEM010000001">
    <property type="protein sequence ID" value="MBE1605084.1"/>
    <property type="molecule type" value="Genomic_DNA"/>
</dbReference>